<accession>A0A756I6K1</accession>
<reference evidence="1" key="1">
    <citation type="journal article" date="2018" name="Genome Biol.">
        <title>SKESA: strategic k-mer extension for scrupulous assemblies.</title>
        <authorList>
            <person name="Souvorov A."/>
            <person name="Agarwala R."/>
            <person name="Lipman D.J."/>
        </authorList>
    </citation>
    <scope>NUCLEOTIDE SEQUENCE</scope>
    <source>
        <strain evidence="1">MA.CK_00/00002125</strain>
    </source>
</reference>
<reference evidence="1" key="2">
    <citation type="submission" date="2020-02" db="EMBL/GenBank/DDBJ databases">
        <authorList>
            <consortium name="NCBI Pathogen Detection Project"/>
        </authorList>
    </citation>
    <scope>NUCLEOTIDE SEQUENCE</scope>
    <source>
        <strain evidence="1">MA.CK_00/00002125</strain>
    </source>
</reference>
<dbReference type="EMBL" id="DAAWYJ010000035">
    <property type="protein sequence ID" value="HAG0017613.1"/>
    <property type="molecule type" value="Genomic_DNA"/>
</dbReference>
<gene>
    <name evidence="1" type="ORF">G8O67_005002</name>
</gene>
<evidence type="ECO:0000313" key="1">
    <source>
        <dbReference type="EMBL" id="HAG0017613.1"/>
    </source>
</evidence>
<comment type="caution">
    <text evidence="1">The sequence shown here is derived from an EMBL/GenBank/DDBJ whole genome shotgun (WGS) entry which is preliminary data.</text>
</comment>
<proteinExistence type="predicted"/>
<sequence>MYCSLKKALSELLSLDVEEGEHIFVFTLTRGEVRHIAQDWNLSDDELETVMQRLSTAFEYGAEVKVIHDIAEELMEELRAARNVAVPAVALEKVMALAGSEMKRLYAVAEEGGGNPMEFIREEQEAMRTMRAALDA</sequence>
<organism evidence="1">
    <name type="scientific">Salmonella enterica</name>
    <name type="common">Salmonella choleraesuis</name>
    <dbReference type="NCBI Taxonomy" id="28901"/>
    <lineage>
        <taxon>Bacteria</taxon>
        <taxon>Pseudomonadati</taxon>
        <taxon>Pseudomonadota</taxon>
        <taxon>Gammaproteobacteria</taxon>
        <taxon>Enterobacterales</taxon>
        <taxon>Enterobacteriaceae</taxon>
        <taxon>Salmonella</taxon>
    </lineage>
</organism>
<dbReference type="AlphaFoldDB" id="A0A756I6K1"/>
<protein>
    <submittedName>
        <fullName evidence="1">DUF1380 domain-containing protein</fullName>
    </submittedName>
</protein>
<name>A0A756I6K1_SALER</name>